<organism evidence="1 2">
    <name type="scientific">Solanum commersonii</name>
    <name type="common">Commerson's wild potato</name>
    <name type="synonym">Commerson's nightshade</name>
    <dbReference type="NCBI Taxonomy" id="4109"/>
    <lineage>
        <taxon>Eukaryota</taxon>
        <taxon>Viridiplantae</taxon>
        <taxon>Streptophyta</taxon>
        <taxon>Embryophyta</taxon>
        <taxon>Tracheophyta</taxon>
        <taxon>Spermatophyta</taxon>
        <taxon>Magnoliopsida</taxon>
        <taxon>eudicotyledons</taxon>
        <taxon>Gunneridae</taxon>
        <taxon>Pentapetalae</taxon>
        <taxon>asterids</taxon>
        <taxon>lamiids</taxon>
        <taxon>Solanales</taxon>
        <taxon>Solanaceae</taxon>
        <taxon>Solanoideae</taxon>
        <taxon>Solaneae</taxon>
        <taxon>Solanum</taxon>
    </lineage>
</organism>
<evidence type="ECO:0000313" key="1">
    <source>
        <dbReference type="EMBL" id="KAG5606528.1"/>
    </source>
</evidence>
<protein>
    <recommendedName>
        <fullName evidence="3">Reverse transcriptase domain-containing protein</fullName>
    </recommendedName>
</protein>
<dbReference type="PANTHER" id="PTHR46238">
    <property type="entry name" value="REVERSE TRANSCRIPTASE DOMAIN-CONTAINING PROTEIN"/>
    <property type="match status" value="1"/>
</dbReference>
<keyword evidence="2" id="KW-1185">Reference proteome</keyword>
<reference evidence="1 2" key="1">
    <citation type="submission" date="2020-09" db="EMBL/GenBank/DDBJ databases">
        <title>De no assembly of potato wild relative species, Solanum commersonii.</title>
        <authorList>
            <person name="Cho K."/>
        </authorList>
    </citation>
    <scope>NUCLEOTIDE SEQUENCE [LARGE SCALE GENOMIC DNA]</scope>
    <source>
        <strain evidence="1">LZ3.2</strain>
        <tissue evidence="1">Leaf</tissue>
    </source>
</reference>
<name>A0A9J5Z3L8_SOLCO</name>
<dbReference type="AlphaFoldDB" id="A0A9J5Z3L8"/>
<sequence length="120" mass="13847">MNDMCDGSKIQIRIIEGDSKHFSIKMRLHQGTTLSPFLFVLDDISTNDETSGGVNARLEVWRQTLKSKGFKLSKTQTKYLECNQRTSFKYLGSLIKENGEIHNDITYHISAGWMKWRLAF</sequence>
<comment type="caution">
    <text evidence="1">The sequence shown here is derived from an EMBL/GenBank/DDBJ whole genome shotgun (WGS) entry which is preliminary data.</text>
</comment>
<gene>
    <name evidence="1" type="ORF">H5410_028020</name>
</gene>
<dbReference type="OrthoDB" id="768353at2759"/>
<dbReference type="EMBL" id="JACXVP010000005">
    <property type="protein sequence ID" value="KAG5606528.1"/>
    <property type="molecule type" value="Genomic_DNA"/>
</dbReference>
<accession>A0A9J5Z3L8</accession>
<proteinExistence type="predicted"/>
<evidence type="ECO:0000313" key="2">
    <source>
        <dbReference type="Proteomes" id="UP000824120"/>
    </source>
</evidence>
<dbReference type="PANTHER" id="PTHR46238:SF10">
    <property type="entry name" value="SWI_SNF COMPLEX SUBUNIT SWI3C"/>
    <property type="match status" value="1"/>
</dbReference>
<evidence type="ECO:0008006" key="3">
    <source>
        <dbReference type="Google" id="ProtNLM"/>
    </source>
</evidence>
<dbReference type="Proteomes" id="UP000824120">
    <property type="component" value="Chromosome 5"/>
</dbReference>